<keyword evidence="4 7" id="KW-0812">Transmembrane</keyword>
<keyword evidence="3" id="KW-1003">Cell membrane</keyword>
<dbReference type="InterPro" id="IPR049278">
    <property type="entry name" value="MS_channel_C"/>
</dbReference>
<feature type="transmembrane region" description="Helical" evidence="7">
    <location>
        <begin position="87"/>
        <end position="106"/>
    </location>
</feature>
<dbReference type="EMBL" id="DWXO01000098">
    <property type="protein sequence ID" value="HJB81394.1"/>
    <property type="molecule type" value="Genomic_DNA"/>
</dbReference>
<evidence type="ECO:0000313" key="12">
    <source>
        <dbReference type="Proteomes" id="UP000823921"/>
    </source>
</evidence>
<dbReference type="InterPro" id="IPR023408">
    <property type="entry name" value="MscS_beta-dom_sf"/>
</dbReference>
<gene>
    <name evidence="11" type="ORF">H9712_10445</name>
</gene>
<proteinExistence type="inferred from homology"/>
<dbReference type="PROSITE" id="PS01246">
    <property type="entry name" value="UPF0003"/>
    <property type="match status" value="1"/>
</dbReference>
<comment type="caution">
    <text evidence="11">The sequence shown here is derived from an EMBL/GenBank/DDBJ whole genome shotgun (WGS) entry which is preliminary data.</text>
</comment>
<dbReference type="InterPro" id="IPR006686">
    <property type="entry name" value="MscS_channel_CS"/>
</dbReference>
<evidence type="ECO:0000259" key="8">
    <source>
        <dbReference type="Pfam" id="PF00924"/>
    </source>
</evidence>
<evidence type="ECO:0000256" key="1">
    <source>
        <dbReference type="ARBA" id="ARBA00004651"/>
    </source>
</evidence>
<feature type="domain" description="Mechanosensitive ion channel MscS C-terminal" evidence="9">
    <location>
        <begin position="184"/>
        <end position="261"/>
    </location>
</feature>
<dbReference type="InterPro" id="IPR011014">
    <property type="entry name" value="MscS_channel_TM-2"/>
</dbReference>
<feature type="domain" description="Mechanosensitive ion channel transmembrane helices 2/3" evidence="10">
    <location>
        <begin position="68"/>
        <end position="107"/>
    </location>
</feature>
<sequence length="293" mass="31884">METSIDTSQLETALKLSLGSLTLGRVLYTLILLAVCLLVTRLVSSLAKRLLARGDLEERVRKYILGAVRAVLYVLTVLIVADSLGIPVTSLIALFSVFGLAISLAAQDVLSNVAGGLVILFSRPFTLGDYVATDDGEGTVSEISLTHTKLDTYDGLRVMLPNSKLVDGKIINYTTRGIRRVDHGVSASYDDGTEAVRAACLRAVERTAGVLPDPAPQVVLSAYGESAITYRVRFWAKTEDYWDAYNSSLEEIRRCFAEDGLTMTYNHLNVHIVDTALAEKPRRVSPSADGENK</sequence>
<protein>
    <submittedName>
        <fullName evidence="11">Mechanosensitive ion channel family protein</fullName>
    </submittedName>
</protein>
<dbReference type="Proteomes" id="UP000823921">
    <property type="component" value="Unassembled WGS sequence"/>
</dbReference>
<dbReference type="SUPFAM" id="SSF50182">
    <property type="entry name" value="Sm-like ribonucleoproteins"/>
    <property type="match status" value="1"/>
</dbReference>
<dbReference type="Pfam" id="PF21082">
    <property type="entry name" value="MS_channel_3rd"/>
    <property type="match status" value="1"/>
</dbReference>
<dbReference type="Pfam" id="PF00924">
    <property type="entry name" value="MS_channel_2nd"/>
    <property type="match status" value="1"/>
</dbReference>
<dbReference type="AlphaFoldDB" id="A0A9D2SC50"/>
<reference evidence="11" key="2">
    <citation type="submission" date="2021-04" db="EMBL/GenBank/DDBJ databases">
        <authorList>
            <person name="Gilroy R."/>
        </authorList>
    </citation>
    <scope>NUCLEOTIDE SEQUENCE</scope>
    <source>
        <strain evidence="11">CHK192-8294</strain>
    </source>
</reference>
<dbReference type="PANTHER" id="PTHR30221">
    <property type="entry name" value="SMALL-CONDUCTANCE MECHANOSENSITIVE CHANNEL"/>
    <property type="match status" value="1"/>
</dbReference>
<evidence type="ECO:0000256" key="5">
    <source>
        <dbReference type="ARBA" id="ARBA00022989"/>
    </source>
</evidence>
<dbReference type="GO" id="GO:0008381">
    <property type="term" value="F:mechanosensitive monoatomic ion channel activity"/>
    <property type="evidence" value="ECO:0007669"/>
    <property type="project" value="InterPro"/>
</dbReference>
<dbReference type="Gene3D" id="3.30.70.100">
    <property type="match status" value="1"/>
</dbReference>
<evidence type="ECO:0000256" key="3">
    <source>
        <dbReference type="ARBA" id="ARBA00022475"/>
    </source>
</evidence>
<keyword evidence="6 7" id="KW-0472">Membrane</keyword>
<evidence type="ECO:0000259" key="10">
    <source>
        <dbReference type="Pfam" id="PF21088"/>
    </source>
</evidence>
<dbReference type="SUPFAM" id="SSF82861">
    <property type="entry name" value="Mechanosensitive channel protein MscS (YggB), transmembrane region"/>
    <property type="match status" value="1"/>
</dbReference>
<dbReference type="Gene3D" id="1.10.287.1260">
    <property type="match status" value="1"/>
</dbReference>
<name>A0A9D2SC50_9FIRM</name>
<dbReference type="SUPFAM" id="SSF82689">
    <property type="entry name" value="Mechanosensitive channel protein MscS (YggB), C-terminal domain"/>
    <property type="match status" value="1"/>
</dbReference>
<comment type="similarity">
    <text evidence="2">Belongs to the MscS (TC 1.A.23) family.</text>
</comment>
<dbReference type="InterPro" id="IPR049142">
    <property type="entry name" value="MS_channel_1st"/>
</dbReference>
<dbReference type="InterPro" id="IPR010920">
    <property type="entry name" value="LSM_dom_sf"/>
</dbReference>
<evidence type="ECO:0000313" key="11">
    <source>
        <dbReference type="EMBL" id="HJB81394.1"/>
    </source>
</evidence>
<comment type="subcellular location">
    <subcellularLocation>
        <location evidence="1">Cell membrane</location>
        <topology evidence="1">Multi-pass membrane protein</topology>
    </subcellularLocation>
</comment>
<dbReference type="InterPro" id="IPR006685">
    <property type="entry name" value="MscS_channel_2nd"/>
</dbReference>
<dbReference type="GO" id="GO:0005886">
    <property type="term" value="C:plasma membrane"/>
    <property type="evidence" value="ECO:0007669"/>
    <property type="project" value="UniProtKB-SubCell"/>
</dbReference>
<organism evidence="11 12">
    <name type="scientific">Candidatus Flavonifractor intestinigallinarum</name>
    <dbReference type="NCBI Taxonomy" id="2838586"/>
    <lineage>
        <taxon>Bacteria</taxon>
        <taxon>Bacillati</taxon>
        <taxon>Bacillota</taxon>
        <taxon>Clostridia</taxon>
        <taxon>Eubacteriales</taxon>
        <taxon>Oscillospiraceae</taxon>
        <taxon>Flavonifractor</taxon>
    </lineage>
</organism>
<feature type="transmembrane region" description="Helical" evidence="7">
    <location>
        <begin position="63"/>
        <end position="81"/>
    </location>
</feature>
<dbReference type="Pfam" id="PF21088">
    <property type="entry name" value="MS_channel_1st"/>
    <property type="match status" value="1"/>
</dbReference>
<evidence type="ECO:0000256" key="6">
    <source>
        <dbReference type="ARBA" id="ARBA00023136"/>
    </source>
</evidence>
<dbReference type="InterPro" id="IPR045275">
    <property type="entry name" value="MscS_archaea/bacteria_type"/>
</dbReference>
<reference evidence="11" key="1">
    <citation type="journal article" date="2021" name="PeerJ">
        <title>Extensive microbial diversity within the chicken gut microbiome revealed by metagenomics and culture.</title>
        <authorList>
            <person name="Gilroy R."/>
            <person name="Ravi A."/>
            <person name="Getino M."/>
            <person name="Pursley I."/>
            <person name="Horton D.L."/>
            <person name="Alikhan N.F."/>
            <person name="Baker D."/>
            <person name="Gharbi K."/>
            <person name="Hall N."/>
            <person name="Watson M."/>
            <person name="Adriaenssens E.M."/>
            <person name="Foster-Nyarko E."/>
            <person name="Jarju S."/>
            <person name="Secka A."/>
            <person name="Antonio M."/>
            <person name="Oren A."/>
            <person name="Chaudhuri R.R."/>
            <person name="La Ragione R."/>
            <person name="Hildebrand F."/>
            <person name="Pallen M.J."/>
        </authorList>
    </citation>
    <scope>NUCLEOTIDE SEQUENCE</scope>
    <source>
        <strain evidence="11">CHK192-8294</strain>
    </source>
</reference>
<dbReference type="Gene3D" id="2.30.30.60">
    <property type="match status" value="1"/>
</dbReference>
<accession>A0A9D2SC50</accession>
<feature type="domain" description="Mechanosensitive ion channel MscS" evidence="8">
    <location>
        <begin position="108"/>
        <end position="174"/>
    </location>
</feature>
<evidence type="ECO:0000256" key="4">
    <source>
        <dbReference type="ARBA" id="ARBA00022692"/>
    </source>
</evidence>
<keyword evidence="5 7" id="KW-1133">Transmembrane helix</keyword>
<dbReference type="PANTHER" id="PTHR30221:SF1">
    <property type="entry name" value="SMALL-CONDUCTANCE MECHANOSENSITIVE CHANNEL"/>
    <property type="match status" value="1"/>
</dbReference>
<evidence type="ECO:0000256" key="7">
    <source>
        <dbReference type="SAM" id="Phobius"/>
    </source>
</evidence>
<evidence type="ECO:0000256" key="2">
    <source>
        <dbReference type="ARBA" id="ARBA00008017"/>
    </source>
</evidence>
<evidence type="ECO:0000259" key="9">
    <source>
        <dbReference type="Pfam" id="PF21082"/>
    </source>
</evidence>
<dbReference type="InterPro" id="IPR011066">
    <property type="entry name" value="MscS_channel_C_sf"/>
</dbReference>
<feature type="transmembrane region" description="Helical" evidence="7">
    <location>
        <begin position="26"/>
        <end position="43"/>
    </location>
</feature>